<dbReference type="OrthoDB" id="1936608at2759"/>
<evidence type="ECO:0000313" key="1">
    <source>
        <dbReference type="EMBL" id="KAA3483997.1"/>
    </source>
</evidence>
<evidence type="ECO:0000313" key="2">
    <source>
        <dbReference type="Proteomes" id="UP000325315"/>
    </source>
</evidence>
<comment type="caution">
    <text evidence="1">The sequence shown here is derived from an EMBL/GenBank/DDBJ whole genome shotgun (WGS) entry which is preliminary data.</text>
</comment>
<dbReference type="Proteomes" id="UP000325315">
    <property type="component" value="Unassembled WGS sequence"/>
</dbReference>
<gene>
    <name evidence="1" type="ORF">EPI10_006114</name>
</gene>
<reference evidence="2" key="1">
    <citation type="journal article" date="2019" name="Plant Biotechnol. J.">
        <title>Genome sequencing of the Australian wild diploid species Gossypium australe highlights disease resistance and delayed gland morphogenesis.</title>
        <authorList>
            <person name="Cai Y."/>
            <person name="Cai X."/>
            <person name="Wang Q."/>
            <person name="Wang P."/>
            <person name="Zhang Y."/>
            <person name="Cai C."/>
            <person name="Xu Y."/>
            <person name="Wang K."/>
            <person name="Zhou Z."/>
            <person name="Wang C."/>
            <person name="Geng S."/>
            <person name="Li B."/>
            <person name="Dong Q."/>
            <person name="Hou Y."/>
            <person name="Wang H."/>
            <person name="Ai P."/>
            <person name="Liu Z."/>
            <person name="Yi F."/>
            <person name="Sun M."/>
            <person name="An G."/>
            <person name="Cheng J."/>
            <person name="Zhang Y."/>
            <person name="Shi Q."/>
            <person name="Xie Y."/>
            <person name="Shi X."/>
            <person name="Chang Y."/>
            <person name="Huang F."/>
            <person name="Chen Y."/>
            <person name="Hong S."/>
            <person name="Mi L."/>
            <person name="Sun Q."/>
            <person name="Zhang L."/>
            <person name="Zhou B."/>
            <person name="Peng R."/>
            <person name="Zhang X."/>
            <person name="Liu F."/>
        </authorList>
    </citation>
    <scope>NUCLEOTIDE SEQUENCE [LARGE SCALE GENOMIC DNA]</scope>
    <source>
        <strain evidence="2">cv. PA1801</strain>
    </source>
</reference>
<organism evidence="1 2">
    <name type="scientific">Gossypium australe</name>
    <dbReference type="NCBI Taxonomy" id="47621"/>
    <lineage>
        <taxon>Eukaryota</taxon>
        <taxon>Viridiplantae</taxon>
        <taxon>Streptophyta</taxon>
        <taxon>Embryophyta</taxon>
        <taxon>Tracheophyta</taxon>
        <taxon>Spermatophyta</taxon>
        <taxon>Magnoliopsida</taxon>
        <taxon>eudicotyledons</taxon>
        <taxon>Gunneridae</taxon>
        <taxon>Pentapetalae</taxon>
        <taxon>rosids</taxon>
        <taxon>malvids</taxon>
        <taxon>Malvales</taxon>
        <taxon>Malvaceae</taxon>
        <taxon>Malvoideae</taxon>
        <taxon>Gossypium</taxon>
    </lineage>
</organism>
<name>A0A5B6WSW1_9ROSI</name>
<keyword evidence="1" id="KW-0548">Nucleotidyltransferase</keyword>
<accession>A0A5B6WSW1</accession>
<proteinExistence type="predicted"/>
<keyword evidence="2" id="KW-1185">Reference proteome</keyword>
<keyword evidence="1" id="KW-0695">RNA-directed DNA polymerase</keyword>
<keyword evidence="1" id="KW-0808">Transferase</keyword>
<dbReference type="AlphaFoldDB" id="A0A5B6WSW1"/>
<dbReference type="EMBL" id="SMMG02000002">
    <property type="protein sequence ID" value="KAA3483997.1"/>
    <property type="molecule type" value="Genomic_DNA"/>
</dbReference>
<dbReference type="GO" id="GO:0003964">
    <property type="term" value="F:RNA-directed DNA polymerase activity"/>
    <property type="evidence" value="ECO:0007669"/>
    <property type="project" value="UniProtKB-KW"/>
</dbReference>
<protein>
    <submittedName>
        <fullName evidence="1">Non-ltr retroelement reverse transcriptase</fullName>
    </submittedName>
</protein>
<sequence>MKFYIPLKRKKREGTSSFTLKLDMSKAYDRTNISYDEVCKDRFLFSEGCSKLLYKAKREGKIEGARVGRGDLSITHIFFVDDSILFREAMMECAMEIKTVVNEYEKIFGQLDNLKEHLGGVLGVQISNNPEYLGKEVHSWS</sequence>